<organism evidence="4 5">
    <name type="scientific">Agrocybe pediades</name>
    <dbReference type="NCBI Taxonomy" id="84607"/>
    <lineage>
        <taxon>Eukaryota</taxon>
        <taxon>Fungi</taxon>
        <taxon>Dikarya</taxon>
        <taxon>Basidiomycota</taxon>
        <taxon>Agaricomycotina</taxon>
        <taxon>Agaricomycetes</taxon>
        <taxon>Agaricomycetidae</taxon>
        <taxon>Agaricales</taxon>
        <taxon>Agaricineae</taxon>
        <taxon>Strophariaceae</taxon>
        <taxon>Agrocybe</taxon>
    </lineage>
</organism>
<feature type="signal peptide" evidence="2">
    <location>
        <begin position="1"/>
        <end position="16"/>
    </location>
</feature>
<dbReference type="PANTHER" id="PTHR47064">
    <property type="entry name" value="PUTATIVE (AFU_ORTHOLOGUE AFUA_1G08990)-RELATED"/>
    <property type="match status" value="1"/>
</dbReference>
<feature type="domain" description="SMP-30/Gluconolactonase/LRE-like region" evidence="3">
    <location>
        <begin position="190"/>
        <end position="288"/>
    </location>
</feature>
<accession>A0A8H4VJL6</accession>
<dbReference type="InterPro" id="IPR031158">
    <property type="entry name" value="GH10_AS"/>
</dbReference>
<dbReference type="SUPFAM" id="SSF63829">
    <property type="entry name" value="Calcium-dependent phosphotriesterase"/>
    <property type="match status" value="2"/>
</dbReference>
<name>A0A8H4VJL6_9AGAR</name>
<dbReference type="Gene3D" id="2.120.10.30">
    <property type="entry name" value="TolB, C-terminal domain"/>
    <property type="match status" value="2"/>
</dbReference>
<dbReference type="EMBL" id="JAACJL010000059">
    <property type="protein sequence ID" value="KAF4610290.1"/>
    <property type="molecule type" value="Genomic_DNA"/>
</dbReference>
<comment type="caution">
    <text evidence="4">The sequence shown here is derived from an EMBL/GenBank/DDBJ whole genome shotgun (WGS) entry which is preliminary data.</text>
</comment>
<evidence type="ECO:0000259" key="3">
    <source>
        <dbReference type="Pfam" id="PF08450"/>
    </source>
</evidence>
<evidence type="ECO:0000256" key="1">
    <source>
        <dbReference type="PROSITE-ProRule" id="PRU10061"/>
    </source>
</evidence>
<dbReference type="Pfam" id="PF08450">
    <property type="entry name" value="SGL"/>
    <property type="match status" value="3"/>
</dbReference>
<dbReference type="InterPro" id="IPR011042">
    <property type="entry name" value="6-blade_b-propeller_TolB-like"/>
</dbReference>
<dbReference type="PROSITE" id="PS00591">
    <property type="entry name" value="GH10_1"/>
    <property type="match status" value="1"/>
</dbReference>
<feature type="domain" description="SMP-30/Gluconolactonase/LRE-like region" evidence="3">
    <location>
        <begin position="636"/>
        <end position="827"/>
    </location>
</feature>
<feature type="chain" id="PRO_5034379909" description="SMP-30/Gluconolactonase/LRE-like region domain-containing protein" evidence="2">
    <location>
        <begin position="17"/>
        <end position="1247"/>
    </location>
</feature>
<evidence type="ECO:0000256" key="2">
    <source>
        <dbReference type="SAM" id="SignalP"/>
    </source>
</evidence>
<keyword evidence="5" id="KW-1185">Reference proteome</keyword>
<dbReference type="Proteomes" id="UP000521872">
    <property type="component" value="Unassembled WGS sequence"/>
</dbReference>
<reference evidence="4 5" key="1">
    <citation type="submission" date="2019-12" db="EMBL/GenBank/DDBJ databases">
        <authorList>
            <person name="Floudas D."/>
            <person name="Bentzer J."/>
            <person name="Ahren D."/>
            <person name="Johansson T."/>
            <person name="Persson P."/>
            <person name="Tunlid A."/>
        </authorList>
    </citation>
    <scope>NUCLEOTIDE SEQUENCE [LARGE SCALE GENOMIC DNA]</scope>
    <source>
        <strain evidence="4 5">CBS 102.39</strain>
    </source>
</reference>
<gene>
    <name evidence="4" type="ORF">D9613_010676</name>
</gene>
<keyword evidence="2" id="KW-0732">Signal</keyword>
<feature type="active site" description="Nucleophile" evidence="1">
    <location>
        <position position="154"/>
    </location>
</feature>
<evidence type="ECO:0000313" key="4">
    <source>
        <dbReference type="EMBL" id="KAF4610290.1"/>
    </source>
</evidence>
<dbReference type="InterPro" id="IPR013658">
    <property type="entry name" value="SGL"/>
</dbReference>
<dbReference type="InterPro" id="IPR052988">
    <property type="entry name" value="Oryzine_lactonohydrolase"/>
</dbReference>
<proteinExistence type="predicted"/>
<dbReference type="PANTHER" id="PTHR47064:SF2">
    <property type="entry name" value="SMP-30_GLUCONOLACTONASE_LRE-LIKE REGION DOMAIN-CONTAINING PROTEIN-RELATED"/>
    <property type="match status" value="1"/>
</dbReference>
<dbReference type="AlphaFoldDB" id="A0A8H4VJL6"/>
<protein>
    <recommendedName>
        <fullName evidence="3">SMP-30/Gluconolactonase/LRE-like region domain-containing protein</fullName>
    </recommendedName>
</protein>
<evidence type="ECO:0000313" key="5">
    <source>
        <dbReference type="Proteomes" id="UP000521872"/>
    </source>
</evidence>
<sequence length="1247" mass="136356">MTLIALLVSTIVEGQSSVPKNLPPQSVFVDPRSFAVLGPNGPFRNSSFTEFFNPTGTKPPFFQIFDPAFLAILGPNPSFNEVASNATFAFAHEAPIYVPETDEVFFASNDGGPLGHSDLEHNSKVGKISMKAVETALQSVKAKTGAAVNVPVTELDLADTIQMTNGGTGPFKSNLVLITSGRGPLPPSIALVNPLPPHNVTVLLDNFFGRQFNSLNDIKIHPKSGAFFFTDVTYGFLNHFRPAPLMPNQVYRFDPSTGAVRVVATDFDKCNGIAFSPDGSIAYIADTGATAGFLGNNQTEPATMYVLSFDSSYTLLMGFISYAFDVDPKTQVFRNRRIFAYVDTGVPDGVQVDAAGNVYSGCGDGVQVFSPEGTLLGKFFIETVSSNMAFAGDGRLVIMAETKIFVAHIAAKANNVARNRKGRTVHAAFRVDRVLREGESLTSLLPSKSCHIMNFCKAGIMLCSLVSLVQGRSDLPAQSVFVDPKSFAALGPDGPFRNSSFDEFFNPTSSNPPFFQIFDLAFLDILGPNPSFDEIASNDSFPFAHEAPIYVAESDEFFFASNDGGLPGVADLNHNNFVGKISMKEVEEALAKAKSRQNSPLSLPDTVQMTNGGTGPFKSSLVLITSGRGELPPSIVLVNPNEPHNTTVILDNFFGRQFNALNDVKMHPASGAFFFTDSVYGALLGFRPPPQLPNQVYRLDPATGSVRVVATDFVITNGIAFTPDGKTATDTGSAGGTPGMFAIDQTKPATIYAFDVDPKTQVFMNRRVFAYSDTGIPDGIQVDAAGNVYSGCGEGVHVWSPEGTLLGKFFVGNTTANMGFAGDGRLVILAANKVFLAKIAAKEGRVESKNLDFNHNSAYMNSNSIGIGLKAYLESNQISLPFELIHSIFKLCSRDTLTILARTHPTLRLGAESLLYHTVDSERALDTLSKSAEKARLVRRLIVYMVCRTHTFTQEHLREYVGKLSKALLNMRDIYELRLGLIFGSGRMNVGWVGWAHDVEEILCTNPFPALRILRCNSHDMNLARIIQSRPELQVVSTNFLPSDVVTSLQSMKTLSILPIIYTLKRARHDLEVNEVGLYPPFYPLDRMAAVPRLLQEDFYSGPITIMDIFPITQLSLYLVDSSWVCQPEVQSLVQGVSRVFKFINRLNIFYECYCETTLEDIQGILSSFPKLQELQFGIWRWGSSSGAVATQAHPIPKVPQDVRKAQVEEFVSLCIGLRMVIFIDGAMAERNYFHMGWKYEAPLEDA</sequence>
<feature type="domain" description="SMP-30/Gluconolactonase/LRE-like region" evidence="3">
    <location>
        <begin position="320"/>
        <end position="394"/>
    </location>
</feature>